<dbReference type="InterPro" id="IPR002219">
    <property type="entry name" value="PKC_DAG/PE"/>
</dbReference>
<evidence type="ECO:0000256" key="4">
    <source>
        <dbReference type="ARBA" id="ARBA00022679"/>
    </source>
</evidence>
<dbReference type="PROSITE" id="PS50081">
    <property type="entry name" value="ZF_DAG_PE_2"/>
    <property type="match status" value="3"/>
</dbReference>
<dbReference type="PROSITE" id="PS50200">
    <property type="entry name" value="RA"/>
    <property type="match status" value="1"/>
</dbReference>
<dbReference type="GO" id="GO:0005524">
    <property type="term" value="F:ATP binding"/>
    <property type="evidence" value="ECO:0007669"/>
    <property type="project" value="UniProtKB-KW"/>
</dbReference>
<evidence type="ECO:0000256" key="8">
    <source>
        <dbReference type="ARBA" id="ARBA00022771"/>
    </source>
</evidence>
<dbReference type="PROSITE" id="PS50146">
    <property type="entry name" value="DAGK"/>
    <property type="match status" value="1"/>
</dbReference>
<dbReference type="CDD" id="cd20804">
    <property type="entry name" value="C1_DGKtheta_typeV_rpt2"/>
    <property type="match status" value="1"/>
</dbReference>
<dbReference type="InterPro" id="IPR017438">
    <property type="entry name" value="ATP-NAD_kinase_N"/>
</dbReference>
<dbReference type="InterPro" id="IPR000756">
    <property type="entry name" value="Diacylglycerol_kin_accessory"/>
</dbReference>
<dbReference type="Pfam" id="PF24099">
    <property type="entry name" value="RBD_DGKtheta"/>
    <property type="match status" value="1"/>
</dbReference>
<dbReference type="InterPro" id="IPR037607">
    <property type="entry name" value="DGK"/>
</dbReference>
<dbReference type="EC" id="2.7.1.107" evidence="13"/>
<sequence length="990" mass="111028">MSKQTSGSSGNTSPVKTNHNMAYQHGHSFIKKTFHKPTNCHYCSELLCLWSLMGQGYICEVCNFIVHEKCLKTVSLPCVSVAATLVKNPVAHVWSERTLIKRRFCNVCRKKIEDIMGFCCEVCDYYLHETCYEFAVPNCLESATYDPAKSLQDISRNQHHFQEGNLPPNSKCMKCKRACWSQDFLTGMRCQWCGLTGHSSCLSSMTPCQSICQFGSLGPIFLPPSAISIPRTQLAQHNAVPIKGKDSSAALMQAPIRTSISDDWSSTGFMEAAAELEINAPDKEKFKEKRDKERQKERAKVEKEKENEDETIKVYDGYNSLRKRLFRTVTVNKNCSKDELLLAAMRAFVVTQDSRNFYLLDVYANYDGDRDEEIEDPYPVQRLKRKEGKRPAILIGLRDNENDSGVIKVWARKLQVSPPSLTIPVSGNITTEQVIKEALCRFRLESEETDTYQLVKVTVEAGRVTETVLSSDDIPWEVLKRRGHEAVRLMELTRFYLEMRKDPHGPDVALFVGNLPANLSHKQYETILLEFLDDGNRFTFIGPIYYEYGSMVITFDSSNTAVYAYQVLRASSYEDKKLLVMMLPSIKPSMMSSSVCPLLVFVNVKSGGGQGLQLIQSFRKLLNPHQVFDLCNGGPLCGLYVFRKMEKYKILVCGGDGTIGWVLQCLDNVGQDSQCSTPPCAIVPLGTGNDLARVLRWGPGYTGTEDPLTLLRDVIDADEVRLDRWTVVFRPNTEDMTGPDGQSLIVSNAQTSEDNAQIFVMNNYFGIGLDADLCLDFHNKREENPEKFNSRFHNKGVYVKVGLRKMVGRRSCKDLNKEVTMEVDGKLVDLPNLEGIIILNIMSWGSGANAWGIEVNEKFTKPNHWDGVLEVVGVTGVVHLGQIQSGLRSAIRIVQGSHIKIKMNSEIPVQVDGEPWIQPSGDIVVLKSALKATMLKKSKHRRFTRRNTEPSVNNSIAISNTTMNVKEEAPPPPPVNLADICDSPTHATAV</sequence>
<comment type="catalytic activity">
    <reaction evidence="1 13">
        <text>a 1,2-diacyl-sn-glycerol + ATP = a 1,2-diacyl-sn-glycero-3-phosphate + ADP + H(+)</text>
        <dbReference type="Rhea" id="RHEA:10272"/>
        <dbReference type="ChEBI" id="CHEBI:15378"/>
        <dbReference type="ChEBI" id="CHEBI:17815"/>
        <dbReference type="ChEBI" id="CHEBI:30616"/>
        <dbReference type="ChEBI" id="CHEBI:58608"/>
        <dbReference type="ChEBI" id="CHEBI:456216"/>
        <dbReference type="EC" id="2.7.1.107"/>
    </reaction>
</comment>
<evidence type="ECO:0000256" key="13">
    <source>
        <dbReference type="RuleBase" id="RU361128"/>
    </source>
</evidence>
<organism evidence="18">
    <name type="scientific">Lepeophtheirus salmonis</name>
    <name type="common">Salmon louse</name>
    <name type="synonym">Caligus salmonis</name>
    <dbReference type="NCBI Taxonomy" id="72036"/>
    <lineage>
        <taxon>Eukaryota</taxon>
        <taxon>Metazoa</taxon>
        <taxon>Ecdysozoa</taxon>
        <taxon>Arthropoda</taxon>
        <taxon>Crustacea</taxon>
        <taxon>Multicrustacea</taxon>
        <taxon>Hexanauplia</taxon>
        <taxon>Copepoda</taxon>
        <taxon>Siphonostomatoida</taxon>
        <taxon>Caligidae</taxon>
        <taxon>Lepeophtheirus</taxon>
    </lineage>
</organism>
<evidence type="ECO:0000256" key="10">
    <source>
        <dbReference type="ARBA" id="ARBA00022833"/>
    </source>
</evidence>
<evidence type="ECO:0000256" key="9">
    <source>
        <dbReference type="ARBA" id="ARBA00022777"/>
    </source>
</evidence>
<feature type="domain" description="Phorbol-ester/DAG-type" evidence="15">
    <location>
        <begin position="158"/>
        <end position="208"/>
    </location>
</feature>
<evidence type="ECO:0000256" key="5">
    <source>
        <dbReference type="ARBA" id="ARBA00022723"/>
    </source>
</evidence>
<proteinExistence type="inferred from homology"/>
<evidence type="ECO:0000313" key="18">
    <source>
        <dbReference type="EMBL" id="CDW30132.1"/>
    </source>
</evidence>
<dbReference type="Pfam" id="PF00781">
    <property type="entry name" value="DAGK_cat"/>
    <property type="match status" value="1"/>
</dbReference>
<dbReference type="Gene3D" id="2.60.200.40">
    <property type="match status" value="1"/>
</dbReference>
<dbReference type="CDD" id="cd17111">
    <property type="entry name" value="RA1_DAGK-theta"/>
    <property type="match status" value="1"/>
</dbReference>
<dbReference type="PANTHER" id="PTHR11255:SF54">
    <property type="entry name" value="DIACYLGLYCEROL KINASE THETA"/>
    <property type="match status" value="1"/>
</dbReference>
<evidence type="ECO:0000256" key="3">
    <source>
        <dbReference type="ARBA" id="ARBA00009280"/>
    </source>
</evidence>
<dbReference type="Gene3D" id="3.30.60.20">
    <property type="match status" value="3"/>
</dbReference>
<dbReference type="Gene3D" id="3.40.50.10330">
    <property type="entry name" value="Probable inorganic polyphosphate/atp-NAD kinase, domain 1"/>
    <property type="match status" value="1"/>
</dbReference>
<dbReference type="GO" id="GO:0008270">
    <property type="term" value="F:zinc ion binding"/>
    <property type="evidence" value="ECO:0007669"/>
    <property type="project" value="UniProtKB-KW"/>
</dbReference>
<evidence type="ECO:0000256" key="7">
    <source>
        <dbReference type="ARBA" id="ARBA00022741"/>
    </source>
</evidence>
<evidence type="ECO:0000259" key="17">
    <source>
        <dbReference type="PROSITE" id="PS50200"/>
    </source>
</evidence>
<dbReference type="SMART" id="SM00314">
    <property type="entry name" value="RA"/>
    <property type="match status" value="2"/>
</dbReference>
<evidence type="ECO:0000259" key="15">
    <source>
        <dbReference type="PROSITE" id="PS50081"/>
    </source>
</evidence>
<dbReference type="Pfam" id="PF00609">
    <property type="entry name" value="DAGK_acc"/>
    <property type="match status" value="1"/>
</dbReference>
<keyword evidence="12" id="KW-0472">Membrane</keyword>
<dbReference type="GO" id="GO:0004143">
    <property type="term" value="F:ATP-dependent diacylglycerol kinase activity"/>
    <property type="evidence" value="ECO:0007669"/>
    <property type="project" value="UniProtKB-EC"/>
</dbReference>
<dbReference type="Pfam" id="PF00788">
    <property type="entry name" value="RA"/>
    <property type="match status" value="2"/>
</dbReference>
<dbReference type="InterPro" id="IPR001206">
    <property type="entry name" value="Diacylglycerol_kinase_cat_dom"/>
</dbReference>
<comment type="similarity">
    <text evidence="3 13">Belongs to the eukaryotic diacylglycerol kinase family.</text>
</comment>
<dbReference type="OrthoDB" id="242257at2759"/>
<keyword evidence="9 13" id="KW-0418">Kinase</keyword>
<feature type="domain" description="Phorbol-ester/DAG-type" evidence="15">
    <location>
        <begin position="26"/>
        <end position="78"/>
    </location>
</feature>
<dbReference type="InterPro" id="IPR056392">
    <property type="entry name" value="DGKtheta_RBD"/>
</dbReference>
<dbReference type="PANTHER" id="PTHR11255">
    <property type="entry name" value="DIACYLGLYCEROL KINASE"/>
    <property type="match status" value="1"/>
</dbReference>
<evidence type="ECO:0000256" key="12">
    <source>
        <dbReference type="ARBA" id="ARBA00023136"/>
    </source>
</evidence>
<reference evidence="18" key="1">
    <citation type="submission" date="2014-05" db="EMBL/GenBank/DDBJ databases">
        <authorList>
            <person name="Chronopoulou M."/>
        </authorList>
    </citation>
    <scope>NUCLEOTIDE SEQUENCE</scope>
    <source>
        <tissue evidence="18">Whole organism</tissue>
    </source>
</reference>
<dbReference type="GeneID" id="121118665"/>
<evidence type="ECO:0000259" key="16">
    <source>
        <dbReference type="PROSITE" id="PS50146"/>
    </source>
</evidence>
<feature type="domain" description="Ras-associating" evidence="17">
    <location>
        <begin position="403"/>
        <end position="503"/>
    </location>
</feature>
<feature type="region of interest" description="Disordered" evidence="14">
    <location>
        <begin position="964"/>
        <end position="990"/>
    </location>
</feature>
<dbReference type="InterPro" id="IPR046349">
    <property type="entry name" value="C1-like_sf"/>
</dbReference>
<dbReference type="RefSeq" id="XP_040569189.1">
    <property type="nucleotide sequence ID" value="XM_040713255.2"/>
</dbReference>
<dbReference type="FunFam" id="2.60.200.40:FF:000004">
    <property type="entry name" value="Diacylglycerol kinase"/>
    <property type="match status" value="1"/>
</dbReference>
<dbReference type="InterPro" id="IPR016064">
    <property type="entry name" value="NAD/diacylglycerol_kinase_sf"/>
</dbReference>
<accession>A0A0K2TWR7</accession>
<dbReference type="AlphaFoldDB" id="A0A0K2TWR7"/>
<keyword evidence="11 13" id="KW-0067">ATP-binding</keyword>
<dbReference type="InterPro" id="IPR029071">
    <property type="entry name" value="Ubiquitin-like_domsf"/>
</dbReference>
<dbReference type="SMART" id="SM00045">
    <property type="entry name" value="DAGKa"/>
    <property type="match status" value="1"/>
</dbReference>
<evidence type="ECO:0000256" key="6">
    <source>
        <dbReference type="ARBA" id="ARBA00022737"/>
    </source>
</evidence>
<evidence type="ECO:0000256" key="2">
    <source>
        <dbReference type="ARBA" id="ARBA00004370"/>
    </source>
</evidence>
<dbReference type="SMART" id="SM00046">
    <property type="entry name" value="DAGKc"/>
    <property type="match status" value="1"/>
</dbReference>
<dbReference type="Pfam" id="PF00130">
    <property type="entry name" value="C1_1"/>
    <property type="match status" value="3"/>
</dbReference>
<name>A0A0K2TWR7_LEPSM</name>
<dbReference type="EMBL" id="HACA01012771">
    <property type="protein sequence ID" value="CDW30132.1"/>
    <property type="molecule type" value="Transcribed_RNA"/>
</dbReference>
<dbReference type="GO" id="GO:0016020">
    <property type="term" value="C:membrane"/>
    <property type="evidence" value="ECO:0007669"/>
    <property type="project" value="UniProtKB-SubCell"/>
</dbReference>
<dbReference type="SUPFAM" id="SSF57889">
    <property type="entry name" value="Cysteine-rich domain"/>
    <property type="match status" value="3"/>
</dbReference>
<dbReference type="CDD" id="cd20803">
    <property type="entry name" value="C1_DGKtheta_typeV_rpt1"/>
    <property type="match status" value="1"/>
</dbReference>
<keyword evidence="10" id="KW-0862">Zinc</keyword>
<dbReference type="SMART" id="SM00109">
    <property type="entry name" value="C1"/>
    <property type="match status" value="3"/>
</dbReference>
<dbReference type="Gene3D" id="3.10.20.90">
    <property type="entry name" value="Phosphatidylinositol 3-kinase Catalytic Subunit, Chain A, domain 1"/>
    <property type="match status" value="1"/>
</dbReference>
<keyword evidence="5" id="KW-0479">Metal-binding</keyword>
<dbReference type="KEGG" id="lsm:121118665"/>
<dbReference type="InterPro" id="IPR000159">
    <property type="entry name" value="RA_dom"/>
</dbReference>
<keyword evidence="7 13" id="KW-0547">Nucleotide-binding</keyword>
<evidence type="ECO:0000256" key="14">
    <source>
        <dbReference type="SAM" id="MobiDB-lite"/>
    </source>
</evidence>
<evidence type="ECO:0000256" key="11">
    <source>
        <dbReference type="ARBA" id="ARBA00022840"/>
    </source>
</evidence>
<keyword evidence="4 13" id="KW-0808">Transferase</keyword>
<dbReference type="SUPFAM" id="SSF54236">
    <property type="entry name" value="Ubiquitin-like"/>
    <property type="match status" value="1"/>
</dbReference>
<protein>
    <recommendedName>
        <fullName evidence="13">Diacylglycerol kinase</fullName>
        <shortName evidence="13">DAG kinase</shortName>
        <ecNumber evidence="13">2.7.1.107</ecNumber>
    </recommendedName>
</protein>
<comment type="subcellular location">
    <subcellularLocation>
        <location evidence="2">Membrane</location>
    </subcellularLocation>
</comment>
<keyword evidence="6" id="KW-0677">Repeat</keyword>
<evidence type="ECO:0000256" key="1">
    <source>
        <dbReference type="ARBA" id="ARBA00001383"/>
    </source>
</evidence>
<feature type="domain" description="Phorbol-ester/DAG-type" evidence="15">
    <location>
        <begin position="91"/>
        <end position="139"/>
    </location>
</feature>
<dbReference type="GO" id="GO:0007200">
    <property type="term" value="P:phospholipase C-activating G protein-coupled receptor signaling pathway"/>
    <property type="evidence" value="ECO:0007669"/>
    <property type="project" value="InterPro"/>
</dbReference>
<dbReference type="PROSITE" id="PS00479">
    <property type="entry name" value="ZF_DAG_PE_1"/>
    <property type="match status" value="1"/>
</dbReference>
<keyword evidence="8" id="KW-0863">Zinc-finger</keyword>
<feature type="domain" description="DAGKc" evidence="16">
    <location>
        <begin position="593"/>
        <end position="731"/>
    </location>
</feature>
<dbReference type="SUPFAM" id="SSF111331">
    <property type="entry name" value="NAD kinase/diacylglycerol kinase-like"/>
    <property type="match status" value="1"/>
</dbReference>
<feature type="region of interest" description="Disordered" evidence="14">
    <location>
        <begin position="286"/>
        <end position="307"/>
    </location>
</feature>
<dbReference type="FunFam" id="3.40.50.10330:FF:000011">
    <property type="entry name" value="Diacylglycerol kinase"/>
    <property type="match status" value="1"/>
</dbReference>